<comment type="similarity">
    <text evidence="1">Belongs to the UPF0065 (bug) family.</text>
</comment>
<dbReference type="PIRSF" id="PIRSF017082">
    <property type="entry name" value="YflP"/>
    <property type="match status" value="1"/>
</dbReference>
<dbReference type="Gene3D" id="3.40.190.10">
    <property type="entry name" value="Periplasmic binding protein-like II"/>
    <property type="match status" value="1"/>
</dbReference>
<sequence length="317" mass="32687">MAALGGVATLSASRPARAQAWPAKPIRVIVPNAAGGVADLTARAVGQALAERLGQPVVIDNRPGAGGIVAAQALTAATPDGYTLMVATNAHAIAPSLFRSLPYDPLRDLAPVVTLGAFAVALIVPSGSPLRTPADLLARMRREPGAVNIGTISVGSTQHLAAALFKAEAGVEAETVTFPATPALITALLRGDVDVAFEITGPIWGQIEAGELRPIAVTSAARAARLPEVPTLQEGALPGYDVSSWNALVAPGRTPEAVIERLNREADAVLATPVLRERLLAAGVEARGGTPGALRALLASEVAKWRTVIERARIERQ</sequence>
<dbReference type="PANTHER" id="PTHR42928:SF5">
    <property type="entry name" value="BLR1237 PROTEIN"/>
    <property type="match status" value="1"/>
</dbReference>
<comment type="caution">
    <text evidence="2">The sequence shown here is derived from an EMBL/GenBank/DDBJ whole genome shotgun (WGS) entry which is preliminary data.</text>
</comment>
<evidence type="ECO:0000256" key="1">
    <source>
        <dbReference type="ARBA" id="ARBA00006987"/>
    </source>
</evidence>
<dbReference type="Pfam" id="PF03401">
    <property type="entry name" value="TctC"/>
    <property type="match status" value="1"/>
</dbReference>
<keyword evidence="3" id="KW-1185">Reference proteome</keyword>
<dbReference type="Gene3D" id="3.40.190.150">
    <property type="entry name" value="Bordetella uptake gene, domain 1"/>
    <property type="match status" value="1"/>
</dbReference>
<dbReference type="EMBL" id="JAAGBB010000020">
    <property type="protein sequence ID" value="MBR0666154.1"/>
    <property type="molecule type" value="Genomic_DNA"/>
</dbReference>
<organism evidence="2 3">
    <name type="scientific">Plastoroseomonas hellenica</name>
    <dbReference type="NCBI Taxonomy" id="2687306"/>
    <lineage>
        <taxon>Bacteria</taxon>
        <taxon>Pseudomonadati</taxon>
        <taxon>Pseudomonadota</taxon>
        <taxon>Alphaproteobacteria</taxon>
        <taxon>Acetobacterales</taxon>
        <taxon>Acetobacteraceae</taxon>
        <taxon>Plastoroseomonas</taxon>
    </lineage>
</organism>
<dbReference type="InterPro" id="IPR005064">
    <property type="entry name" value="BUG"/>
</dbReference>
<dbReference type="PANTHER" id="PTHR42928">
    <property type="entry name" value="TRICARBOXYLATE-BINDING PROTEIN"/>
    <property type="match status" value="1"/>
</dbReference>
<proteinExistence type="inferred from homology"/>
<name>A0ABS5F0T9_9PROT</name>
<evidence type="ECO:0000313" key="2">
    <source>
        <dbReference type="EMBL" id="MBR0666154.1"/>
    </source>
</evidence>
<dbReference type="InterPro" id="IPR042100">
    <property type="entry name" value="Bug_dom1"/>
</dbReference>
<gene>
    <name evidence="2" type="ORF">GXW71_17470</name>
</gene>
<evidence type="ECO:0000313" key="3">
    <source>
        <dbReference type="Proteomes" id="UP001196870"/>
    </source>
</evidence>
<reference evidence="3" key="1">
    <citation type="journal article" date="2021" name="Syst. Appl. Microbiol.">
        <title>Roseomonas hellenica sp. nov., isolated from roots of wild-growing Alkanna tinctoria.</title>
        <authorList>
            <person name="Rat A."/>
            <person name="Naranjo H.D."/>
            <person name="Lebbe L."/>
            <person name="Cnockaert M."/>
            <person name="Krigas N."/>
            <person name="Grigoriadou K."/>
            <person name="Maloupa E."/>
            <person name="Willems A."/>
        </authorList>
    </citation>
    <scope>NUCLEOTIDE SEQUENCE [LARGE SCALE GENOMIC DNA]</scope>
    <source>
        <strain evidence="3">LMG 31523</strain>
    </source>
</reference>
<dbReference type="SUPFAM" id="SSF53850">
    <property type="entry name" value="Periplasmic binding protein-like II"/>
    <property type="match status" value="1"/>
</dbReference>
<dbReference type="Proteomes" id="UP001196870">
    <property type="component" value="Unassembled WGS sequence"/>
</dbReference>
<protein>
    <submittedName>
        <fullName evidence="2">Tripartite tricarboxylate transporter substrate binding protein</fullName>
    </submittedName>
</protein>
<accession>A0ABS5F0T9</accession>